<dbReference type="EMBL" id="BAAFSV010000003">
    <property type="protein sequence ID" value="GAB1316120.1"/>
    <property type="molecule type" value="Genomic_DNA"/>
</dbReference>
<comment type="caution">
    <text evidence="1">The sequence shown here is derived from an EMBL/GenBank/DDBJ whole genome shotgun (WGS) entry which is preliminary data.</text>
</comment>
<dbReference type="Proteomes" id="UP001628179">
    <property type="component" value="Unassembled WGS sequence"/>
</dbReference>
<evidence type="ECO:0000313" key="2">
    <source>
        <dbReference type="Proteomes" id="UP001628179"/>
    </source>
</evidence>
<gene>
    <name evidence="1" type="ORF">MFIFM68171_06330</name>
</gene>
<keyword evidence="2" id="KW-1185">Reference proteome</keyword>
<proteinExistence type="predicted"/>
<organism evidence="1 2">
    <name type="scientific">Madurella fahalii</name>
    <dbReference type="NCBI Taxonomy" id="1157608"/>
    <lineage>
        <taxon>Eukaryota</taxon>
        <taxon>Fungi</taxon>
        <taxon>Dikarya</taxon>
        <taxon>Ascomycota</taxon>
        <taxon>Pezizomycotina</taxon>
        <taxon>Sordariomycetes</taxon>
        <taxon>Sordariomycetidae</taxon>
        <taxon>Sordariales</taxon>
        <taxon>Sordariales incertae sedis</taxon>
        <taxon>Madurella</taxon>
    </lineage>
</organism>
<sequence>MVAPSRSRACTDDVDCDIAIDSENEFAQPRQEPINNFIEDNNAVAAEDWIPYTGDSPRAVKAVKRDANCYDFLDKTEKDVDYNIFGRLDIGLGEQFSQHPFKYSSSPIRVILYTGDIRAVRSYINVSEALEHFRIAIFLQPSRAKEPVVITDEYYAF</sequence>
<dbReference type="GeneID" id="98177073"/>
<protein>
    <submittedName>
        <fullName evidence="1">Uncharacterized protein</fullName>
    </submittedName>
</protein>
<reference evidence="1 2" key="1">
    <citation type="submission" date="2024-09" db="EMBL/GenBank/DDBJ databases">
        <title>Itraconazole resistance in Madurella fahalii resulting from another homologue of gene encoding cytochrome P450 14-alpha sterol demethylase (CYP51).</title>
        <authorList>
            <person name="Yoshioka I."/>
            <person name="Fahal A.H."/>
            <person name="Kaneko S."/>
            <person name="Yaguchi T."/>
        </authorList>
    </citation>
    <scope>NUCLEOTIDE SEQUENCE [LARGE SCALE GENOMIC DNA]</scope>
    <source>
        <strain evidence="1 2">IFM 68171</strain>
    </source>
</reference>
<evidence type="ECO:0000313" key="1">
    <source>
        <dbReference type="EMBL" id="GAB1316120.1"/>
    </source>
</evidence>
<name>A0ABQ0GEK4_9PEZI</name>
<accession>A0ABQ0GEK4</accession>
<dbReference type="RefSeq" id="XP_070917851.1">
    <property type="nucleotide sequence ID" value="XM_071061750.1"/>
</dbReference>